<keyword evidence="3" id="KW-0969">Cilium</keyword>
<organism evidence="3 4">
    <name type="scientific">Borrelia nietonii YOR</name>
    <dbReference type="NCBI Taxonomy" id="1293576"/>
    <lineage>
        <taxon>Bacteria</taxon>
        <taxon>Pseudomonadati</taxon>
        <taxon>Spirochaetota</taxon>
        <taxon>Spirochaetia</taxon>
        <taxon>Spirochaetales</taxon>
        <taxon>Borreliaceae</taxon>
        <taxon>Borrelia</taxon>
        <taxon>Borrelia nietonii</taxon>
    </lineage>
</organism>
<evidence type="ECO:0000313" key="3">
    <source>
        <dbReference type="EMBL" id="AHH03141.1"/>
    </source>
</evidence>
<keyword evidence="3" id="KW-0966">Cell projection</keyword>
<dbReference type="PANTHER" id="PTHR30033:SF1">
    <property type="entry name" value="FLAGELLAR HOOK-ASSOCIATED PROTEIN 1"/>
    <property type="match status" value="1"/>
</dbReference>
<dbReference type="PANTHER" id="PTHR30033">
    <property type="entry name" value="FLAGELLAR HOOK-ASSOCIATED PROTEIN 1"/>
    <property type="match status" value="1"/>
</dbReference>
<dbReference type="Pfam" id="PF06429">
    <property type="entry name" value="Flg_bbr_C"/>
    <property type="match status" value="1"/>
</dbReference>
<feature type="domain" description="Flagellar basal-body/hook protein C-terminal" evidence="2">
    <location>
        <begin position="45"/>
        <end position="85"/>
    </location>
</feature>
<evidence type="ECO:0000256" key="1">
    <source>
        <dbReference type="ARBA" id="ARBA00009677"/>
    </source>
</evidence>
<name>A0ABM5PI20_9SPIR</name>
<keyword evidence="3" id="KW-0282">Flagellum</keyword>
<dbReference type="Proteomes" id="UP000019269">
    <property type="component" value="Chromosome"/>
</dbReference>
<dbReference type="SUPFAM" id="SSF64518">
    <property type="entry name" value="Phase 1 flagellin"/>
    <property type="match status" value="1"/>
</dbReference>
<comment type="similarity">
    <text evidence="1">Belongs to the flagella basal body rod proteins family.</text>
</comment>
<reference evidence="3" key="1">
    <citation type="submission" date="2013-02" db="EMBL/GenBank/DDBJ databases">
        <title>Comparative genomics of Borrelia species.</title>
        <authorList>
            <person name="Schwan T.G."/>
            <person name="Raffel S.J."/>
            <person name="Porcella S.F."/>
        </authorList>
    </citation>
    <scope>NUCLEOTIDE SEQUENCE [LARGE SCALE GENOMIC DNA]</scope>
    <source>
        <strain evidence="3">YOR</strain>
    </source>
</reference>
<dbReference type="InterPro" id="IPR010930">
    <property type="entry name" value="Flg_bb/hook_C_dom"/>
</dbReference>
<evidence type="ECO:0000313" key="4">
    <source>
        <dbReference type="Proteomes" id="UP000019269"/>
    </source>
</evidence>
<proteinExistence type="inferred from homology"/>
<dbReference type="EMBL" id="CP004146">
    <property type="protein sequence ID" value="AHH03141.1"/>
    <property type="molecule type" value="Genomic_DNA"/>
</dbReference>
<protein>
    <submittedName>
        <fullName evidence="3">Flagellar hook-associated protein 1</fullName>
    </submittedName>
</protein>
<keyword evidence="4" id="KW-1185">Reference proteome</keyword>
<gene>
    <name evidence="3" type="ORF">BHY_0190</name>
</gene>
<accession>A0ABM5PI20</accession>
<sequence length="89" mass="9781">MIGKNVTLNDYFANTTSNIAIKGQIAEVTKNSQEQILKSLTDLRLSISGVNKDEELANMIEFQQSFIAASKFITVSAELIDTIINKMGV</sequence>
<evidence type="ECO:0000259" key="2">
    <source>
        <dbReference type="Pfam" id="PF06429"/>
    </source>
</evidence>
<dbReference type="InterPro" id="IPR002371">
    <property type="entry name" value="FlgK"/>
</dbReference>